<comment type="pathway">
    <text evidence="2 6">Cofactor biosynthesis; tetrahydrofolate biosynthesis; 2-amino-4-hydroxy-6-hydroxymethyl-7,8-dihydropteridine diphosphate from 7,8-dihydroneopterin triphosphate: step 3/4.</text>
</comment>
<dbReference type="SMART" id="SM00905">
    <property type="entry name" value="FolB"/>
    <property type="match status" value="1"/>
</dbReference>
<dbReference type="RefSeq" id="WP_377905992.1">
    <property type="nucleotide sequence ID" value="NZ_JBHRZS010000007.1"/>
</dbReference>
<keyword evidence="5 6" id="KW-0456">Lyase</keyword>
<organism evidence="8 9">
    <name type="scientific">Algoriphagus namhaensis</name>
    <dbReference type="NCBI Taxonomy" id="915353"/>
    <lineage>
        <taxon>Bacteria</taxon>
        <taxon>Pseudomonadati</taxon>
        <taxon>Bacteroidota</taxon>
        <taxon>Cytophagia</taxon>
        <taxon>Cytophagales</taxon>
        <taxon>Cyclobacteriaceae</taxon>
        <taxon>Algoriphagus</taxon>
    </lineage>
</organism>
<dbReference type="Gene3D" id="3.30.1130.10">
    <property type="match status" value="1"/>
</dbReference>
<evidence type="ECO:0000256" key="3">
    <source>
        <dbReference type="ARBA" id="ARBA00005708"/>
    </source>
</evidence>
<proteinExistence type="inferred from homology"/>
<dbReference type="PANTHER" id="PTHR42844:SF1">
    <property type="entry name" value="DIHYDRONEOPTERIN ALDOLASE 1-RELATED"/>
    <property type="match status" value="1"/>
</dbReference>
<dbReference type="InterPro" id="IPR043133">
    <property type="entry name" value="GTP-CH-I_C/QueF"/>
</dbReference>
<dbReference type="PANTHER" id="PTHR42844">
    <property type="entry name" value="DIHYDRONEOPTERIN ALDOLASE 1-RELATED"/>
    <property type="match status" value="1"/>
</dbReference>
<protein>
    <recommendedName>
        <fullName evidence="6">7,8-dihydroneopterin aldolase</fullName>
        <ecNumber evidence="6">4.1.2.25</ecNumber>
    </recommendedName>
</protein>
<feature type="domain" description="Dihydroneopterin aldolase/epimerase" evidence="7">
    <location>
        <begin position="4"/>
        <end position="116"/>
    </location>
</feature>
<dbReference type="NCBIfam" id="TIGR00526">
    <property type="entry name" value="folB_dom"/>
    <property type="match status" value="1"/>
</dbReference>
<dbReference type="Proteomes" id="UP001595805">
    <property type="component" value="Unassembled WGS sequence"/>
</dbReference>
<name>A0ABV8AUJ8_9BACT</name>
<accession>A0ABV8AUJ8</accession>
<comment type="catalytic activity">
    <reaction evidence="1 6">
        <text>7,8-dihydroneopterin = 6-hydroxymethyl-7,8-dihydropterin + glycolaldehyde</text>
        <dbReference type="Rhea" id="RHEA:10540"/>
        <dbReference type="ChEBI" id="CHEBI:17001"/>
        <dbReference type="ChEBI" id="CHEBI:17071"/>
        <dbReference type="ChEBI" id="CHEBI:44841"/>
        <dbReference type="EC" id="4.1.2.25"/>
    </reaction>
</comment>
<dbReference type="Pfam" id="PF02152">
    <property type="entry name" value="FolB"/>
    <property type="match status" value="1"/>
</dbReference>
<comment type="similarity">
    <text evidence="3 6">Belongs to the DHNA family.</text>
</comment>
<reference evidence="9" key="1">
    <citation type="journal article" date="2019" name="Int. J. Syst. Evol. Microbiol.">
        <title>The Global Catalogue of Microorganisms (GCM) 10K type strain sequencing project: providing services to taxonomists for standard genome sequencing and annotation.</title>
        <authorList>
            <consortium name="The Broad Institute Genomics Platform"/>
            <consortium name="The Broad Institute Genome Sequencing Center for Infectious Disease"/>
            <person name="Wu L."/>
            <person name="Ma J."/>
        </authorList>
    </citation>
    <scope>NUCLEOTIDE SEQUENCE [LARGE SCALE GENOMIC DNA]</scope>
    <source>
        <strain evidence="9">CCUG 60523</strain>
    </source>
</reference>
<evidence type="ECO:0000256" key="5">
    <source>
        <dbReference type="ARBA" id="ARBA00023239"/>
    </source>
</evidence>
<dbReference type="InterPro" id="IPR006156">
    <property type="entry name" value="Dihydroneopterin_aldolase"/>
</dbReference>
<evidence type="ECO:0000256" key="2">
    <source>
        <dbReference type="ARBA" id="ARBA00005013"/>
    </source>
</evidence>
<keyword evidence="4 6" id="KW-0289">Folate biosynthesis</keyword>
<evidence type="ECO:0000256" key="6">
    <source>
        <dbReference type="RuleBase" id="RU362079"/>
    </source>
</evidence>
<evidence type="ECO:0000313" key="9">
    <source>
        <dbReference type="Proteomes" id="UP001595805"/>
    </source>
</evidence>
<comment type="caution">
    <text evidence="8">The sequence shown here is derived from an EMBL/GenBank/DDBJ whole genome shotgun (WGS) entry which is preliminary data.</text>
</comment>
<dbReference type="EMBL" id="JBHRZS010000007">
    <property type="protein sequence ID" value="MFC3880635.1"/>
    <property type="molecule type" value="Genomic_DNA"/>
</dbReference>
<evidence type="ECO:0000256" key="4">
    <source>
        <dbReference type="ARBA" id="ARBA00022909"/>
    </source>
</evidence>
<dbReference type="InterPro" id="IPR006157">
    <property type="entry name" value="FolB_dom"/>
</dbReference>
<keyword evidence="9" id="KW-1185">Reference proteome</keyword>
<gene>
    <name evidence="8" type="primary">folB</name>
    <name evidence="8" type="ORF">ACFOSV_10625</name>
</gene>
<sequence>MGKVSLEGIEFHAYHGAFPEEEILGNRFTLDLELTTDFFKAMSEDLLQETVDYGKLYALIKARMDVRVKLLERLGYLIIKDILSAYPQTESVTLTLKKHHPALGGLVKFSAVTVKYPEDFQKDS</sequence>
<evidence type="ECO:0000256" key="1">
    <source>
        <dbReference type="ARBA" id="ARBA00001353"/>
    </source>
</evidence>
<evidence type="ECO:0000259" key="7">
    <source>
        <dbReference type="SMART" id="SM00905"/>
    </source>
</evidence>
<dbReference type="SUPFAM" id="SSF55620">
    <property type="entry name" value="Tetrahydrobiopterin biosynthesis enzymes-like"/>
    <property type="match status" value="1"/>
</dbReference>
<evidence type="ECO:0000313" key="8">
    <source>
        <dbReference type="EMBL" id="MFC3880635.1"/>
    </source>
</evidence>
<dbReference type="GO" id="GO:0004150">
    <property type="term" value="F:dihydroneopterin aldolase activity"/>
    <property type="evidence" value="ECO:0007669"/>
    <property type="project" value="UniProtKB-EC"/>
</dbReference>
<dbReference type="NCBIfam" id="TIGR00525">
    <property type="entry name" value="folB"/>
    <property type="match status" value="1"/>
</dbReference>
<dbReference type="EC" id="4.1.2.25" evidence="6"/>
<comment type="function">
    <text evidence="6">Catalyzes the conversion of 7,8-dihydroneopterin to 6-hydroxymethyl-7,8-dihydropterin.</text>
</comment>